<dbReference type="Proteomes" id="UP001451571">
    <property type="component" value="Chromosome"/>
</dbReference>
<sequence length="377" mass="42364">MRFLHTGDLHLGKTVNDFSMISDQRYILEQITDMVKKEAVQALVIAGDVYDRAIPPSEAVTLLDDFLTQLVKLGVSVLLISGNHDSPERVGFAEEILKEKGVYIAGVYKEGLKKVAFFDEYGEVTFVLMPFIKPAAVGARTNGEAVEKMLAAEEKKEEGRRVLVSHFFVTDCGREPELSDGETTIHVGGLDNVEASLFDGFDYVALGHIHKPQRIGEKQVYYAGAPLAYSFSEAGRTKTVNLVEIKGEGEVSVKQLPLKPLHEMRKIRGRMDELMAEEVAEAADRFDYIQAQLTNEEELIDPIGTLRNVYPNIMQIVLMKNEGRENPEYESRAVEKRKSIPELFAGFYQMVRNEEPDEERMEIILETAKETEGGQEI</sequence>
<evidence type="ECO:0000256" key="7">
    <source>
        <dbReference type="RuleBase" id="RU363069"/>
    </source>
</evidence>
<proteinExistence type="inferred from homology"/>
<comment type="similarity">
    <text evidence="1 7">Belongs to the SbcD family.</text>
</comment>
<comment type="function">
    <text evidence="7">SbcCD cleaves DNA hairpin structures. These structures can inhibit DNA replication and are intermediates in certain DNA recombination reactions. The complex acts as a 3'-&gt;5' double strand exonuclease that can open hairpins. It also has a 5' single-strand endonuclease activity.</text>
</comment>
<protein>
    <recommendedName>
        <fullName evidence="3 7">Nuclease SbcCD subunit D</fullName>
    </recommendedName>
</protein>
<evidence type="ECO:0000256" key="5">
    <source>
        <dbReference type="ARBA" id="ARBA00022801"/>
    </source>
</evidence>
<dbReference type="EMBL" id="CP146256">
    <property type="protein sequence ID" value="XAH73091.1"/>
    <property type="molecule type" value="Genomic_DNA"/>
</dbReference>
<dbReference type="InterPro" id="IPR050535">
    <property type="entry name" value="DNA_Repair-Maintenance_Comp"/>
</dbReference>
<keyword evidence="7" id="KW-0255">Endonuclease</keyword>
<feature type="domain" description="Nuclease SbcCD subunit D C-terminal" evidence="9">
    <location>
        <begin position="261"/>
        <end position="350"/>
    </location>
</feature>
<organism evidence="10 11">
    <name type="scientific">Kineothrix sedimenti</name>
    <dbReference type="NCBI Taxonomy" id="3123317"/>
    <lineage>
        <taxon>Bacteria</taxon>
        <taxon>Bacillati</taxon>
        <taxon>Bacillota</taxon>
        <taxon>Clostridia</taxon>
        <taxon>Lachnospirales</taxon>
        <taxon>Lachnospiraceae</taxon>
        <taxon>Kineothrix</taxon>
    </lineage>
</organism>
<dbReference type="InterPro" id="IPR004593">
    <property type="entry name" value="SbcD"/>
</dbReference>
<accession>A0ABZ3ES87</accession>
<evidence type="ECO:0000313" key="11">
    <source>
        <dbReference type="Proteomes" id="UP001451571"/>
    </source>
</evidence>
<dbReference type="InterPro" id="IPR041796">
    <property type="entry name" value="Mre11_N"/>
</dbReference>
<feature type="domain" description="Calcineurin-like phosphoesterase" evidence="8">
    <location>
        <begin position="1"/>
        <end position="212"/>
    </location>
</feature>
<dbReference type="InterPro" id="IPR029052">
    <property type="entry name" value="Metallo-depent_PP-like"/>
</dbReference>
<dbReference type="NCBIfam" id="TIGR00619">
    <property type="entry name" value="sbcd"/>
    <property type="match status" value="1"/>
</dbReference>
<dbReference type="RefSeq" id="WP_342756699.1">
    <property type="nucleotide sequence ID" value="NZ_CP146256.1"/>
</dbReference>
<keyword evidence="4 7" id="KW-0540">Nuclease</keyword>
<evidence type="ECO:0000256" key="4">
    <source>
        <dbReference type="ARBA" id="ARBA00022722"/>
    </source>
</evidence>
<dbReference type="PANTHER" id="PTHR30337:SF0">
    <property type="entry name" value="NUCLEASE SBCCD SUBUNIT D"/>
    <property type="match status" value="1"/>
</dbReference>
<evidence type="ECO:0000256" key="3">
    <source>
        <dbReference type="ARBA" id="ARBA00013365"/>
    </source>
</evidence>
<evidence type="ECO:0000259" key="8">
    <source>
        <dbReference type="Pfam" id="PF00149"/>
    </source>
</evidence>
<evidence type="ECO:0000256" key="1">
    <source>
        <dbReference type="ARBA" id="ARBA00010555"/>
    </source>
</evidence>
<name>A0ABZ3ES87_9FIRM</name>
<reference evidence="10 11" key="1">
    <citation type="submission" date="2024-02" db="EMBL/GenBank/DDBJ databases">
        <title>Bacterial strain from lacustrine sediment.</title>
        <authorList>
            <person name="Petit C."/>
            <person name="Fadhlaoui K."/>
        </authorList>
    </citation>
    <scope>NUCLEOTIDE SEQUENCE [LARGE SCALE GENOMIC DNA]</scope>
    <source>
        <strain evidence="10 11">IPX-CK</strain>
    </source>
</reference>
<evidence type="ECO:0000259" key="9">
    <source>
        <dbReference type="Pfam" id="PF12320"/>
    </source>
</evidence>
<evidence type="ECO:0000256" key="6">
    <source>
        <dbReference type="ARBA" id="ARBA00022839"/>
    </source>
</evidence>
<dbReference type="InterPro" id="IPR026843">
    <property type="entry name" value="SbcD_C"/>
</dbReference>
<keyword evidence="7" id="KW-0235">DNA replication</keyword>
<dbReference type="GO" id="GO:0004527">
    <property type="term" value="F:exonuclease activity"/>
    <property type="evidence" value="ECO:0007669"/>
    <property type="project" value="UniProtKB-KW"/>
</dbReference>
<dbReference type="InterPro" id="IPR004843">
    <property type="entry name" value="Calcineurin-like_PHP"/>
</dbReference>
<dbReference type="CDD" id="cd00840">
    <property type="entry name" value="MPP_Mre11_N"/>
    <property type="match status" value="1"/>
</dbReference>
<dbReference type="Gene3D" id="3.60.21.10">
    <property type="match status" value="1"/>
</dbReference>
<keyword evidence="5 7" id="KW-0378">Hydrolase</keyword>
<keyword evidence="11" id="KW-1185">Reference proteome</keyword>
<keyword evidence="7" id="KW-0233">DNA recombination</keyword>
<dbReference type="Pfam" id="PF00149">
    <property type="entry name" value="Metallophos"/>
    <property type="match status" value="1"/>
</dbReference>
<dbReference type="PANTHER" id="PTHR30337">
    <property type="entry name" value="COMPONENT OF ATP-DEPENDENT DSDNA EXONUCLEASE"/>
    <property type="match status" value="1"/>
</dbReference>
<evidence type="ECO:0000313" key="10">
    <source>
        <dbReference type="EMBL" id="XAH73091.1"/>
    </source>
</evidence>
<dbReference type="SUPFAM" id="SSF56300">
    <property type="entry name" value="Metallo-dependent phosphatases"/>
    <property type="match status" value="1"/>
</dbReference>
<dbReference type="Pfam" id="PF12320">
    <property type="entry name" value="SbcD_C"/>
    <property type="match status" value="1"/>
</dbReference>
<gene>
    <name evidence="7" type="primary">sbcD</name>
    <name evidence="10" type="ORF">V6984_16500</name>
</gene>
<comment type="subunit">
    <text evidence="2 7">Heterodimer of SbcC and SbcD.</text>
</comment>
<keyword evidence="6 7" id="KW-0269">Exonuclease</keyword>
<evidence type="ECO:0000256" key="2">
    <source>
        <dbReference type="ARBA" id="ARBA00011322"/>
    </source>
</evidence>